<organism evidence="1 2">
    <name type="scientific">Pseudomonas amygdali pv. tabaci</name>
    <name type="common">Pseudomonas syringae pv. tabaci</name>
    <dbReference type="NCBI Taxonomy" id="322"/>
    <lineage>
        <taxon>Bacteria</taxon>
        <taxon>Pseudomonadati</taxon>
        <taxon>Pseudomonadota</taxon>
        <taxon>Gammaproteobacteria</taxon>
        <taxon>Pseudomonadales</taxon>
        <taxon>Pseudomonadaceae</taxon>
        <taxon>Pseudomonas</taxon>
        <taxon>Pseudomonas amygdali</taxon>
    </lineage>
</organism>
<accession>A0A3M6I4E1</accession>
<dbReference type="AlphaFoldDB" id="A0A3M6I4E1"/>
<dbReference type="EMBL" id="RBVA01000065">
    <property type="protein sequence ID" value="RMW12035.1"/>
    <property type="molecule type" value="Genomic_DNA"/>
</dbReference>
<name>A0A3M6I4E1_PSEAJ</name>
<dbReference type="Proteomes" id="UP000271531">
    <property type="component" value="Unassembled WGS sequence"/>
</dbReference>
<evidence type="ECO:0000313" key="1">
    <source>
        <dbReference type="EMBL" id="RMW12035.1"/>
    </source>
</evidence>
<evidence type="ECO:0000313" key="2">
    <source>
        <dbReference type="Proteomes" id="UP000271531"/>
    </source>
</evidence>
<reference evidence="1 2" key="1">
    <citation type="submission" date="2018-08" db="EMBL/GenBank/DDBJ databases">
        <title>Recombination of ecologically and evolutionarily significant loci maintains genetic cohesion in the Pseudomonas syringae species complex.</title>
        <authorList>
            <person name="Dillon M."/>
            <person name="Thakur S."/>
            <person name="Almeida R.N.D."/>
            <person name="Weir B.S."/>
            <person name="Guttman D.S."/>
        </authorList>
    </citation>
    <scope>NUCLEOTIDE SEQUENCE [LARGE SCALE GENOMIC DNA]</scope>
    <source>
        <strain evidence="1 2">ICMP 4525</strain>
    </source>
</reference>
<gene>
    <name evidence="1" type="ORF">ALP03_03858</name>
</gene>
<protein>
    <submittedName>
        <fullName evidence="1">Uncharacterized protein</fullName>
    </submittedName>
</protein>
<comment type="caution">
    <text evidence="1">The sequence shown here is derived from an EMBL/GenBank/DDBJ whole genome shotgun (WGS) entry which is preliminary data.</text>
</comment>
<proteinExistence type="predicted"/>
<sequence length="152" mass="17127">MRLDAIALKHAFDGLIKRIQRAVAAQRRRTQGDLFQHIAAQIRDADHCRIGIDRYADDIHRLVDQLNARAGLTTAVLHSLAAAQQASADQFFDQAVHRLLSQVHLGRNRGAGDHTSTAKDIQQFAFIQAQRLVRMKWRIEVEGHGIYKSGED</sequence>